<keyword evidence="2" id="KW-1185">Reference proteome</keyword>
<protein>
    <submittedName>
        <fullName evidence="1">Uncharacterized protein</fullName>
    </submittedName>
</protein>
<proteinExistence type="predicted"/>
<dbReference type="AlphaFoldDB" id="A0A6I4VPI4"/>
<dbReference type="RefSeq" id="WP_160800833.1">
    <property type="nucleotide sequence ID" value="NZ_WUUL01000004.1"/>
</dbReference>
<comment type="caution">
    <text evidence="1">The sequence shown here is derived from an EMBL/GenBank/DDBJ whole genome shotgun (WGS) entry which is preliminary data.</text>
</comment>
<gene>
    <name evidence="1" type="ORF">GSM42_06955</name>
</gene>
<evidence type="ECO:0000313" key="2">
    <source>
        <dbReference type="Proteomes" id="UP000430692"/>
    </source>
</evidence>
<evidence type="ECO:0000313" key="1">
    <source>
        <dbReference type="EMBL" id="MXQ53469.1"/>
    </source>
</evidence>
<reference evidence="1 2" key="1">
    <citation type="submission" date="2019-12" db="EMBL/GenBank/DDBJ databases">
        <title>Whole-genome analyses of novel actinobacteria.</title>
        <authorList>
            <person name="Sahin N."/>
            <person name="Saygin H."/>
        </authorList>
    </citation>
    <scope>NUCLEOTIDE SEQUENCE [LARGE SCALE GENOMIC DNA]</scope>
    <source>
        <strain evidence="1 2">KC615</strain>
    </source>
</reference>
<dbReference type="Proteomes" id="UP000430692">
    <property type="component" value="Unassembled WGS sequence"/>
</dbReference>
<organism evidence="1 2">
    <name type="scientific">Shimazuella alba</name>
    <dbReference type="NCBI Taxonomy" id="2690964"/>
    <lineage>
        <taxon>Bacteria</taxon>
        <taxon>Bacillati</taxon>
        <taxon>Bacillota</taxon>
        <taxon>Bacilli</taxon>
        <taxon>Bacillales</taxon>
        <taxon>Thermoactinomycetaceae</taxon>
        <taxon>Shimazuella</taxon>
    </lineage>
</organism>
<name>A0A6I4VPI4_9BACL</name>
<sequence>MKVTSTRVEFEDKDFTTQYQYKSFTGENGIEIKCIWADACPVGVLKEVKRKFVEVHSRNPKWMSPTANRSGERPWIYRQFLESGETSRPIHGVIFVNRSKK</sequence>
<accession>A0A6I4VPI4</accession>
<dbReference type="EMBL" id="WUUL01000004">
    <property type="protein sequence ID" value="MXQ53469.1"/>
    <property type="molecule type" value="Genomic_DNA"/>
</dbReference>